<evidence type="ECO:0000313" key="2">
    <source>
        <dbReference type="Proteomes" id="UP000321491"/>
    </source>
</evidence>
<dbReference type="RefSeq" id="WP_170226634.1">
    <property type="nucleotide sequence ID" value="NZ_BJXW01000011.1"/>
</dbReference>
<dbReference type="AlphaFoldDB" id="A0A511UWD1"/>
<proteinExistence type="predicted"/>
<dbReference type="Proteomes" id="UP000321491">
    <property type="component" value="Unassembled WGS sequence"/>
</dbReference>
<comment type="caution">
    <text evidence="1">The sequence shown here is derived from an EMBL/GenBank/DDBJ whole genome shotgun (WGS) entry which is preliminary data.</text>
</comment>
<reference evidence="1 2" key="1">
    <citation type="submission" date="2019-07" db="EMBL/GenBank/DDBJ databases">
        <title>Whole genome shotgun sequence of Cerasibacillus quisquiliarum NBRC 102429.</title>
        <authorList>
            <person name="Hosoyama A."/>
            <person name="Uohara A."/>
            <person name="Ohji S."/>
            <person name="Ichikawa N."/>
        </authorList>
    </citation>
    <scope>NUCLEOTIDE SEQUENCE [LARGE SCALE GENOMIC DNA]</scope>
    <source>
        <strain evidence="1 2">NBRC 102429</strain>
    </source>
</reference>
<sequence>MDLIIYVVREGYEIKTWLYNVPKNASDEEIKKLARAEYKRVGVELSENETFSWERF</sequence>
<gene>
    <name evidence="1" type="ORF">CQU01_11730</name>
</gene>
<evidence type="ECO:0000313" key="1">
    <source>
        <dbReference type="EMBL" id="GEN30935.1"/>
    </source>
</evidence>
<accession>A0A511UWD1</accession>
<dbReference type="EMBL" id="BJXW01000011">
    <property type="protein sequence ID" value="GEN30935.1"/>
    <property type="molecule type" value="Genomic_DNA"/>
</dbReference>
<keyword evidence="2" id="KW-1185">Reference proteome</keyword>
<organism evidence="1 2">
    <name type="scientific">Cerasibacillus quisquiliarum</name>
    <dbReference type="NCBI Taxonomy" id="227865"/>
    <lineage>
        <taxon>Bacteria</taxon>
        <taxon>Bacillati</taxon>
        <taxon>Bacillota</taxon>
        <taxon>Bacilli</taxon>
        <taxon>Bacillales</taxon>
        <taxon>Bacillaceae</taxon>
        <taxon>Cerasibacillus</taxon>
    </lineage>
</organism>
<protein>
    <submittedName>
        <fullName evidence="1">Uncharacterized protein</fullName>
    </submittedName>
</protein>
<name>A0A511UWD1_9BACI</name>